<dbReference type="GO" id="GO:0016020">
    <property type="term" value="C:membrane"/>
    <property type="evidence" value="ECO:0000318"/>
    <property type="project" value="GO_Central"/>
</dbReference>
<feature type="transmembrane region" description="Helical" evidence="10">
    <location>
        <begin position="132"/>
        <end position="153"/>
    </location>
</feature>
<evidence type="ECO:0000256" key="4">
    <source>
        <dbReference type="ARBA" id="ARBA00022475"/>
    </source>
</evidence>
<dbReference type="RefSeq" id="XP_010249453.1">
    <property type="nucleotide sequence ID" value="XM_010251151.1"/>
</dbReference>
<comment type="similarity">
    <text evidence="2 10">Belongs to the SWEET sugar transporter family.</text>
</comment>
<feature type="transmembrane region" description="Helical" evidence="10">
    <location>
        <begin position="48"/>
        <end position="66"/>
    </location>
</feature>
<feature type="region of interest" description="Disordered" evidence="11">
    <location>
        <begin position="267"/>
        <end position="292"/>
    </location>
</feature>
<dbReference type="STRING" id="4432.A0A1U7ZLU1"/>
<dbReference type="eggNOG" id="KOG1623">
    <property type="taxonomic scope" value="Eukaryota"/>
</dbReference>
<evidence type="ECO:0000256" key="1">
    <source>
        <dbReference type="ARBA" id="ARBA00004651"/>
    </source>
</evidence>
<sequence>MAMFDVHHPWTFAFGLLGNIISLMVYLAPVPTFIRIYKKKSTEGFQSVPYVVALFSAMLWIYYGLLKPDAHLLITINSVGCVIETSYITMFMVYAPKKARVLAIKLLLLLNVGTFCSILLFTLFLAKGSNRVRVLGSICVAFSVSVFAAPLSIMRLVIRSKSVEFMPFSLSFFLTLSAVMWFSYGFLLKDFYIALPNILGFIFGVAQMVLYAIYKDANRSNIEEQQQKVNEHVIDVIKLNSVASPEVCPVELTKIVDVSNLGLGNKEHEQTDHDLDHGLGGGAPNEAQNQHN</sequence>
<feature type="transmembrane region" description="Helical" evidence="10">
    <location>
        <begin position="72"/>
        <end position="94"/>
    </location>
</feature>
<keyword evidence="8 10" id="KW-1133">Transmembrane helix</keyword>
<dbReference type="AlphaFoldDB" id="A0A1U7ZLU1"/>
<feature type="transmembrane region" description="Helical" evidence="10">
    <location>
        <begin position="106"/>
        <end position="126"/>
    </location>
</feature>
<dbReference type="GO" id="GO:0051119">
    <property type="term" value="F:sugar transmembrane transporter activity"/>
    <property type="evidence" value="ECO:0000318"/>
    <property type="project" value="GO_Central"/>
</dbReference>
<dbReference type="PANTHER" id="PTHR10791:SF22">
    <property type="entry name" value="BIDIRECTIONAL SUGAR TRANSPORTER SWEET11"/>
    <property type="match status" value="1"/>
</dbReference>
<evidence type="ECO:0000256" key="8">
    <source>
        <dbReference type="ARBA" id="ARBA00022989"/>
    </source>
</evidence>
<dbReference type="InterPro" id="IPR004316">
    <property type="entry name" value="SWEET_rpt"/>
</dbReference>
<dbReference type="InterPro" id="IPR047664">
    <property type="entry name" value="SWEET"/>
</dbReference>
<dbReference type="KEGG" id="nnu:104592007"/>
<evidence type="ECO:0000313" key="12">
    <source>
        <dbReference type="Proteomes" id="UP000189703"/>
    </source>
</evidence>
<organism evidence="12 13">
    <name type="scientific">Nelumbo nucifera</name>
    <name type="common">Sacred lotus</name>
    <dbReference type="NCBI Taxonomy" id="4432"/>
    <lineage>
        <taxon>Eukaryota</taxon>
        <taxon>Viridiplantae</taxon>
        <taxon>Streptophyta</taxon>
        <taxon>Embryophyta</taxon>
        <taxon>Tracheophyta</taxon>
        <taxon>Spermatophyta</taxon>
        <taxon>Magnoliopsida</taxon>
        <taxon>Proteales</taxon>
        <taxon>Nelumbonaceae</taxon>
        <taxon>Nelumbo</taxon>
    </lineage>
</organism>
<evidence type="ECO:0000256" key="11">
    <source>
        <dbReference type="SAM" id="MobiDB-lite"/>
    </source>
</evidence>
<reference evidence="13" key="1">
    <citation type="submission" date="2025-08" db="UniProtKB">
        <authorList>
            <consortium name="RefSeq"/>
        </authorList>
    </citation>
    <scope>IDENTIFICATION</scope>
</reference>
<feature type="transmembrane region" description="Helical" evidence="10">
    <location>
        <begin position="165"/>
        <end position="187"/>
    </location>
</feature>
<evidence type="ECO:0000256" key="5">
    <source>
        <dbReference type="ARBA" id="ARBA00022597"/>
    </source>
</evidence>
<comment type="subcellular location">
    <subcellularLocation>
        <location evidence="1 10">Cell membrane</location>
        <topology evidence="1 10">Multi-pass membrane protein</topology>
    </subcellularLocation>
</comment>
<dbReference type="Gene3D" id="1.20.1280.290">
    <property type="match status" value="2"/>
</dbReference>
<protein>
    <recommendedName>
        <fullName evidence="10">Bidirectional sugar transporter SWEET</fullName>
    </recommendedName>
</protein>
<dbReference type="Pfam" id="PF03083">
    <property type="entry name" value="MtN3_slv"/>
    <property type="match status" value="2"/>
</dbReference>
<keyword evidence="7" id="KW-0677">Repeat</keyword>
<dbReference type="Proteomes" id="UP000189703">
    <property type="component" value="Unplaced"/>
</dbReference>
<dbReference type="FunCoup" id="A0A1U7ZLU1">
    <property type="interactions" value="1853"/>
</dbReference>
<evidence type="ECO:0000256" key="3">
    <source>
        <dbReference type="ARBA" id="ARBA00022448"/>
    </source>
</evidence>
<gene>
    <name evidence="13" type="primary">LOC104592007</name>
</gene>
<keyword evidence="6 10" id="KW-0812">Transmembrane</keyword>
<dbReference type="GeneID" id="104592007"/>
<evidence type="ECO:0000256" key="2">
    <source>
        <dbReference type="ARBA" id="ARBA00007809"/>
    </source>
</evidence>
<feature type="transmembrane region" description="Helical" evidence="10">
    <location>
        <begin position="12"/>
        <end position="36"/>
    </location>
</feature>
<evidence type="ECO:0000256" key="9">
    <source>
        <dbReference type="ARBA" id="ARBA00023136"/>
    </source>
</evidence>
<keyword evidence="5 10" id="KW-0762">Sugar transport</keyword>
<comment type="function">
    <text evidence="10">Mediates both low-affinity uptake and efflux of sugar across the membrane.</text>
</comment>
<keyword evidence="12" id="KW-1185">Reference proteome</keyword>
<dbReference type="OrthoDB" id="409725at2759"/>
<evidence type="ECO:0000256" key="6">
    <source>
        <dbReference type="ARBA" id="ARBA00022692"/>
    </source>
</evidence>
<dbReference type="FunFam" id="1.20.1280.290:FF:000003">
    <property type="entry name" value="Bidirectional sugar transporter SWEET"/>
    <property type="match status" value="1"/>
</dbReference>
<dbReference type="SMR" id="A0A1U7ZLU1"/>
<accession>A0A1U7ZLU1</accession>
<dbReference type="PANTHER" id="PTHR10791">
    <property type="entry name" value="RAG1-ACTIVATING PROTEIN 1"/>
    <property type="match status" value="1"/>
</dbReference>
<dbReference type="GO" id="GO:0005886">
    <property type="term" value="C:plasma membrane"/>
    <property type="evidence" value="ECO:0007669"/>
    <property type="project" value="UniProtKB-SubCell"/>
</dbReference>
<proteinExistence type="inferred from homology"/>
<feature type="compositionally biased region" description="Basic and acidic residues" evidence="11">
    <location>
        <begin position="267"/>
        <end position="277"/>
    </location>
</feature>
<keyword evidence="9 10" id="KW-0472">Membrane</keyword>
<evidence type="ECO:0000256" key="7">
    <source>
        <dbReference type="ARBA" id="ARBA00022737"/>
    </source>
</evidence>
<feature type="transmembrane region" description="Helical" evidence="10">
    <location>
        <begin position="193"/>
        <end position="214"/>
    </location>
</feature>
<dbReference type="FunFam" id="1.20.1280.290:FF:000001">
    <property type="entry name" value="Bidirectional sugar transporter SWEET"/>
    <property type="match status" value="1"/>
</dbReference>
<keyword evidence="3 10" id="KW-0813">Transport</keyword>
<dbReference type="OMA" id="INLWMYG"/>
<dbReference type="GO" id="GO:0008643">
    <property type="term" value="P:carbohydrate transport"/>
    <property type="evidence" value="ECO:0000318"/>
    <property type="project" value="GO_Central"/>
</dbReference>
<keyword evidence="4" id="KW-1003">Cell membrane</keyword>
<evidence type="ECO:0000256" key="10">
    <source>
        <dbReference type="RuleBase" id="RU910715"/>
    </source>
</evidence>
<evidence type="ECO:0000313" key="13">
    <source>
        <dbReference type="RefSeq" id="XP_010249453.1"/>
    </source>
</evidence>
<name>A0A1U7ZLU1_NELNU</name>